<sequence length="73" mass="8058">MLSLAHGAWARRDAPGPAGHIKNRWCLSACWPSAAWGLFHQACWTRPRDLALQTQTPLRPSGRGLDPTGELQI</sequence>
<evidence type="ECO:0000313" key="3">
    <source>
        <dbReference type="Proteomes" id="UP001066276"/>
    </source>
</evidence>
<feature type="region of interest" description="Disordered" evidence="1">
    <location>
        <begin position="54"/>
        <end position="73"/>
    </location>
</feature>
<keyword evidence="3" id="KW-1185">Reference proteome</keyword>
<organism evidence="2 3">
    <name type="scientific">Pleurodeles waltl</name>
    <name type="common">Iberian ribbed newt</name>
    <dbReference type="NCBI Taxonomy" id="8319"/>
    <lineage>
        <taxon>Eukaryota</taxon>
        <taxon>Metazoa</taxon>
        <taxon>Chordata</taxon>
        <taxon>Craniata</taxon>
        <taxon>Vertebrata</taxon>
        <taxon>Euteleostomi</taxon>
        <taxon>Amphibia</taxon>
        <taxon>Batrachia</taxon>
        <taxon>Caudata</taxon>
        <taxon>Salamandroidea</taxon>
        <taxon>Salamandridae</taxon>
        <taxon>Pleurodelinae</taxon>
        <taxon>Pleurodeles</taxon>
    </lineage>
</organism>
<name>A0AAV7V951_PLEWA</name>
<dbReference type="EMBL" id="JANPWB010000003">
    <property type="protein sequence ID" value="KAJ1197401.1"/>
    <property type="molecule type" value="Genomic_DNA"/>
</dbReference>
<evidence type="ECO:0000313" key="2">
    <source>
        <dbReference type="EMBL" id="KAJ1197401.1"/>
    </source>
</evidence>
<comment type="caution">
    <text evidence="2">The sequence shown here is derived from an EMBL/GenBank/DDBJ whole genome shotgun (WGS) entry which is preliminary data.</text>
</comment>
<reference evidence="2" key="1">
    <citation type="journal article" date="2022" name="bioRxiv">
        <title>Sequencing and chromosome-scale assembly of the giantPleurodeles waltlgenome.</title>
        <authorList>
            <person name="Brown T."/>
            <person name="Elewa A."/>
            <person name="Iarovenko S."/>
            <person name="Subramanian E."/>
            <person name="Araus A.J."/>
            <person name="Petzold A."/>
            <person name="Susuki M."/>
            <person name="Suzuki K.-i.T."/>
            <person name="Hayashi T."/>
            <person name="Toyoda A."/>
            <person name="Oliveira C."/>
            <person name="Osipova E."/>
            <person name="Leigh N.D."/>
            <person name="Simon A."/>
            <person name="Yun M.H."/>
        </authorList>
    </citation>
    <scope>NUCLEOTIDE SEQUENCE</scope>
    <source>
        <strain evidence="2">20211129_DDA</strain>
        <tissue evidence="2">Liver</tissue>
    </source>
</reference>
<evidence type="ECO:0000256" key="1">
    <source>
        <dbReference type="SAM" id="MobiDB-lite"/>
    </source>
</evidence>
<proteinExistence type="predicted"/>
<gene>
    <name evidence="2" type="ORF">NDU88_001261</name>
</gene>
<dbReference type="Proteomes" id="UP001066276">
    <property type="component" value="Chromosome 2_1"/>
</dbReference>
<dbReference type="AlphaFoldDB" id="A0AAV7V951"/>
<protein>
    <submittedName>
        <fullName evidence="2">Uncharacterized protein</fullName>
    </submittedName>
</protein>
<accession>A0AAV7V951</accession>